<feature type="domain" description="RNA polymerase sigma factor 70 region 4 type 2" evidence="7">
    <location>
        <begin position="185"/>
        <end position="236"/>
    </location>
</feature>
<evidence type="ECO:0000256" key="3">
    <source>
        <dbReference type="ARBA" id="ARBA00023082"/>
    </source>
</evidence>
<dbReference type="InterPro" id="IPR007627">
    <property type="entry name" value="RNA_pol_sigma70_r2"/>
</dbReference>
<dbReference type="PANTHER" id="PTHR43133:SF8">
    <property type="entry name" value="RNA POLYMERASE SIGMA FACTOR HI_1459-RELATED"/>
    <property type="match status" value="1"/>
</dbReference>
<dbReference type="Gene3D" id="1.10.10.10">
    <property type="entry name" value="Winged helix-like DNA-binding domain superfamily/Winged helix DNA-binding domain"/>
    <property type="match status" value="1"/>
</dbReference>
<proteinExistence type="inferred from homology"/>
<dbReference type="PANTHER" id="PTHR43133">
    <property type="entry name" value="RNA POLYMERASE ECF-TYPE SIGMA FACTO"/>
    <property type="match status" value="1"/>
</dbReference>
<dbReference type="AlphaFoldDB" id="A0A6J4QNR2"/>
<dbReference type="SUPFAM" id="SSF88659">
    <property type="entry name" value="Sigma3 and sigma4 domains of RNA polymerase sigma factors"/>
    <property type="match status" value="1"/>
</dbReference>
<dbReference type="CDD" id="cd06171">
    <property type="entry name" value="Sigma70_r4"/>
    <property type="match status" value="1"/>
</dbReference>
<feature type="domain" description="RNA polymerase sigma-70 region 2" evidence="6">
    <location>
        <begin position="89"/>
        <end position="154"/>
    </location>
</feature>
<dbReference type="Pfam" id="PF04542">
    <property type="entry name" value="Sigma70_r2"/>
    <property type="match status" value="1"/>
</dbReference>
<keyword evidence="2" id="KW-0805">Transcription regulation</keyword>
<evidence type="ECO:0000256" key="5">
    <source>
        <dbReference type="ARBA" id="ARBA00023163"/>
    </source>
</evidence>
<dbReference type="GO" id="GO:0003677">
    <property type="term" value="F:DNA binding"/>
    <property type="evidence" value="ECO:0007669"/>
    <property type="project" value="UniProtKB-KW"/>
</dbReference>
<sequence>MDTGDQKQCICAEDLYRGIYTVLDCYLASSYGIPCVAQAILTSGTYTDPILSQEATNLGLKLSNLRDLDDGALLERIQYDDDRRAFSELVRRHQAVVYRSCYRILGNREDARDASQEAFLRAYRKLDTFQGRSAFKTWMLRLAMNVSLNQRSRRELPRTSIDSAESISGLETPEAELMKSEAASQLHEALQIVQPNHRAAVVLRDLEGLTYRETAESLGIAEGTAKSWVHRGRGQLKELLT</sequence>
<keyword evidence="3" id="KW-0731">Sigma factor</keyword>
<protein>
    <submittedName>
        <fullName evidence="8">RNA polymerase ECF-type sigma factor</fullName>
    </submittedName>
</protein>
<dbReference type="Pfam" id="PF08281">
    <property type="entry name" value="Sigma70_r4_2"/>
    <property type="match status" value="1"/>
</dbReference>
<dbReference type="SUPFAM" id="SSF88946">
    <property type="entry name" value="Sigma2 domain of RNA polymerase sigma factors"/>
    <property type="match status" value="1"/>
</dbReference>
<keyword evidence="4" id="KW-0238">DNA-binding</keyword>
<name>A0A6J4QNR2_9ACTN</name>
<dbReference type="NCBIfam" id="TIGR02937">
    <property type="entry name" value="sigma70-ECF"/>
    <property type="match status" value="1"/>
</dbReference>
<organism evidence="8">
    <name type="scientific">uncultured Rubrobacteraceae bacterium</name>
    <dbReference type="NCBI Taxonomy" id="349277"/>
    <lineage>
        <taxon>Bacteria</taxon>
        <taxon>Bacillati</taxon>
        <taxon>Actinomycetota</taxon>
        <taxon>Rubrobacteria</taxon>
        <taxon>Rubrobacterales</taxon>
        <taxon>Rubrobacteraceae</taxon>
        <taxon>environmental samples</taxon>
    </lineage>
</organism>
<dbReference type="InterPro" id="IPR013324">
    <property type="entry name" value="RNA_pol_sigma_r3/r4-like"/>
</dbReference>
<dbReference type="InterPro" id="IPR014284">
    <property type="entry name" value="RNA_pol_sigma-70_dom"/>
</dbReference>
<dbReference type="EMBL" id="CADCVC010000128">
    <property type="protein sequence ID" value="CAA9442776.1"/>
    <property type="molecule type" value="Genomic_DNA"/>
</dbReference>
<reference evidence="8" key="1">
    <citation type="submission" date="2020-02" db="EMBL/GenBank/DDBJ databases">
        <authorList>
            <person name="Meier V. D."/>
        </authorList>
    </citation>
    <scope>NUCLEOTIDE SEQUENCE</scope>
    <source>
        <strain evidence="8">AVDCRST_MAG80</strain>
    </source>
</reference>
<keyword evidence="5" id="KW-0804">Transcription</keyword>
<dbReference type="GO" id="GO:0016987">
    <property type="term" value="F:sigma factor activity"/>
    <property type="evidence" value="ECO:0007669"/>
    <property type="project" value="UniProtKB-KW"/>
</dbReference>
<dbReference type="InterPro" id="IPR036388">
    <property type="entry name" value="WH-like_DNA-bd_sf"/>
</dbReference>
<accession>A0A6J4QNR2</accession>
<evidence type="ECO:0000256" key="1">
    <source>
        <dbReference type="ARBA" id="ARBA00010641"/>
    </source>
</evidence>
<evidence type="ECO:0000259" key="6">
    <source>
        <dbReference type="Pfam" id="PF04542"/>
    </source>
</evidence>
<evidence type="ECO:0000259" key="7">
    <source>
        <dbReference type="Pfam" id="PF08281"/>
    </source>
</evidence>
<evidence type="ECO:0000256" key="2">
    <source>
        <dbReference type="ARBA" id="ARBA00023015"/>
    </source>
</evidence>
<dbReference type="Gene3D" id="1.10.1740.10">
    <property type="match status" value="1"/>
</dbReference>
<dbReference type="GO" id="GO:0006352">
    <property type="term" value="P:DNA-templated transcription initiation"/>
    <property type="evidence" value="ECO:0007669"/>
    <property type="project" value="InterPro"/>
</dbReference>
<dbReference type="InterPro" id="IPR039425">
    <property type="entry name" value="RNA_pol_sigma-70-like"/>
</dbReference>
<comment type="similarity">
    <text evidence="1">Belongs to the sigma-70 factor family. ECF subfamily.</text>
</comment>
<evidence type="ECO:0000256" key="4">
    <source>
        <dbReference type="ARBA" id="ARBA00023125"/>
    </source>
</evidence>
<dbReference type="InterPro" id="IPR013249">
    <property type="entry name" value="RNA_pol_sigma70_r4_t2"/>
</dbReference>
<evidence type="ECO:0000313" key="8">
    <source>
        <dbReference type="EMBL" id="CAA9442776.1"/>
    </source>
</evidence>
<gene>
    <name evidence="8" type="ORF">AVDCRST_MAG80-1480</name>
</gene>
<dbReference type="InterPro" id="IPR013325">
    <property type="entry name" value="RNA_pol_sigma_r2"/>
</dbReference>